<feature type="domain" description="C2H2-type" evidence="2">
    <location>
        <begin position="95"/>
        <end position="124"/>
    </location>
</feature>
<dbReference type="Gene3D" id="3.30.160.60">
    <property type="entry name" value="Classic Zinc Finger"/>
    <property type="match status" value="1"/>
</dbReference>
<reference evidence="3" key="1">
    <citation type="submission" date="2011-11" db="EMBL/GenBank/DDBJ databases">
        <title>The Genome Sequence of Fusarium oxysporum Cotton.</title>
        <authorList>
            <consortium name="The Broad Institute Genome Sequencing Platform"/>
            <person name="Ma L.-J."/>
            <person name="Gale L.R."/>
            <person name="Schwartz D.C."/>
            <person name="Zhou S."/>
            <person name="Corby-Kistler H."/>
            <person name="Young S.K."/>
            <person name="Zeng Q."/>
            <person name="Gargeya S."/>
            <person name="Fitzgerald M."/>
            <person name="Haas B."/>
            <person name="Abouelleil A."/>
            <person name="Alvarado L."/>
            <person name="Arachchi H.M."/>
            <person name="Berlin A."/>
            <person name="Brown A."/>
            <person name="Chapman S.B."/>
            <person name="Chen Z."/>
            <person name="Dunbar C."/>
            <person name="Freedman E."/>
            <person name="Gearin G."/>
            <person name="Goldberg J."/>
            <person name="Griggs A."/>
            <person name="Gujja S."/>
            <person name="Heiman D."/>
            <person name="Howarth C."/>
            <person name="Larson L."/>
            <person name="Lui A."/>
            <person name="MacDonald P.J.P."/>
            <person name="Montmayeur A."/>
            <person name="Murphy C."/>
            <person name="Neiman D."/>
            <person name="Pearson M."/>
            <person name="Priest M."/>
            <person name="Roberts A."/>
            <person name="Saif S."/>
            <person name="Shea T."/>
            <person name="Shenoy N."/>
            <person name="Sisk P."/>
            <person name="Stolte C."/>
            <person name="Sykes S."/>
            <person name="Wortman J."/>
            <person name="Nusbaum C."/>
            <person name="Birren B."/>
        </authorList>
    </citation>
    <scope>NUCLEOTIDE SEQUENCE [LARGE SCALE GENOMIC DNA]</scope>
    <source>
        <strain evidence="3">25433</strain>
    </source>
</reference>
<dbReference type="OrthoDB" id="6077919at2759"/>
<dbReference type="InterPro" id="IPR036236">
    <property type="entry name" value="Znf_C2H2_sf"/>
</dbReference>
<reference evidence="3" key="2">
    <citation type="submission" date="2014-03" db="EMBL/GenBank/DDBJ databases">
        <title>The Genome Annotation of Fusarium oxysporum Cotton.</title>
        <authorList>
            <consortium name="The Broad Institute Genomics Platform"/>
            <person name="Ma L.-J."/>
            <person name="Corby-Kistler H."/>
            <person name="Broz K."/>
            <person name="Gale L.R."/>
            <person name="Jonkers W."/>
            <person name="O'Donnell K."/>
            <person name="Ploetz R."/>
            <person name="Steinberg C."/>
            <person name="Schwartz D.C."/>
            <person name="VanEtten H."/>
            <person name="Zhou S."/>
            <person name="Young S.K."/>
            <person name="Zeng Q."/>
            <person name="Gargeya S."/>
            <person name="Fitzgerald M."/>
            <person name="Abouelleil A."/>
            <person name="Alvarado L."/>
            <person name="Chapman S.B."/>
            <person name="Gainer-Dewar J."/>
            <person name="Goldberg J."/>
            <person name="Griggs A."/>
            <person name="Gujja S."/>
            <person name="Hansen M."/>
            <person name="Howarth C."/>
            <person name="Imamovic A."/>
            <person name="Ireland A."/>
            <person name="Larimer J."/>
            <person name="McCowan C."/>
            <person name="Murphy C."/>
            <person name="Pearson M."/>
            <person name="Poon T.W."/>
            <person name="Priest M."/>
            <person name="Roberts A."/>
            <person name="Saif S."/>
            <person name="Shea T."/>
            <person name="Sykes S."/>
            <person name="Wortman J."/>
            <person name="Nusbaum C."/>
            <person name="Birren B."/>
        </authorList>
    </citation>
    <scope>NUCLEOTIDE SEQUENCE</scope>
    <source>
        <strain evidence="3">25433</strain>
    </source>
</reference>
<name>X0KFT4_FUSOX</name>
<feature type="non-terminal residue" evidence="3">
    <location>
        <position position="150"/>
    </location>
</feature>
<proteinExistence type="predicted"/>
<feature type="compositionally biased region" description="Polar residues" evidence="1">
    <location>
        <begin position="1"/>
        <end position="34"/>
    </location>
</feature>
<feature type="domain" description="C2H2-type" evidence="2">
    <location>
        <begin position="64"/>
        <end position="89"/>
    </location>
</feature>
<dbReference type="EMBL" id="KK035639">
    <property type="protein sequence ID" value="EXM12348.1"/>
    <property type="molecule type" value="Genomic_DNA"/>
</dbReference>
<dbReference type="SUPFAM" id="SSF57667">
    <property type="entry name" value="beta-beta-alpha zinc fingers"/>
    <property type="match status" value="1"/>
</dbReference>
<evidence type="ECO:0000259" key="2">
    <source>
        <dbReference type="SMART" id="SM00355"/>
    </source>
</evidence>
<sequence length="150" mass="16628">TRASSPSYLVNTSYHSDPTEHSSSNAGETPITNHSISIPKTSASISSSSIPGHMTIDGVTNPLYRCTHSGCIMGPFRRSFELTSHMKVHSSERLYHCTVQGCPRNVKGEGFKRRSEMVKHGLTHNSPGYICPFCSPKKVKHRYPRPDNLQ</sequence>
<feature type="non-terminal residue" evidence="3">
    <location>
        <position position="1"/>
    </location>
</feature>
<evidence type="ECO:0000256" key="1">
    <source>
        <dbReference type="SAM" id="MobiDB-lite"/>
    </source>
</evidence>
<dbReference type="HOGENOM" id="CLU_1744885_0_0_1"/>
<evidence type="ECO:0000313" key="3">
    <source>
        <dbReference type="EMBL" id="EXM12348.1"/>
    </source>
</evidence>
<dbReference type="SMART" id="SM00355">
    <property type="entry name" value="ZnF_C2H2"/>
    <property type="match status" value="2"/>
</dbReference>
<dbReference type="InterPro" id="IPR013087">
    <property type="entry name" value="Znf_C2H2_type"/>
</dbReference>
<dbReference type="AlphaFoldDB" id="X0KFT4"/>
<feature type="region of interest" description="Disordered" evidence="1">
    <location>
        <begin position="1"/>
        <end position="49"/>
    </location>
</feature>
<gene>
    <name evidence="3" type="ORF">FOTG_19151</name>
</gene>
<feature type="compositionally biased region" description="Low complexity" evidence="1">
    <location>
        <begin position="35"/>
        <end position="49"/>
    </location>
</feature>
<accession>X0KFT4</accession>
<protein>
    <recommendedName>
        <fullName evidence="2">C2H2-type domain-containing protein</fullName>
    </recommendedName>
</protein>
<dbReference type="Proteomes" id="UP000030701">
    <property type="component" value="Unassembled WGS sequence"/>
</dbReference>
<organism evidence="3">
    <name type="scientific">Fusarium oxysporum f. sp. vasinfectum 25433</name>
    <dbReference type="NCBI Taxonomy" id="1089449"/>
    <lineage>
        <taxon>Eukaryota</taxon>
        <taxon>Fungi</taxon>
        <taxon>Dikarya</taxon>
        <taxon>Ascomycota</taxon>
        <taxon>Pezizomycotina</taxon>
        <taxon>Sordariomycetes</taxon>
        <taxon>Hypocreomycetidae</taxon>
        <taxon>Hypocreales</taxon>
        <taxon>Nectriaceae</taxon>
        <taxon>Fusarium</taxon>
        <taxon>Fusarium oxysporum species complex</taxon>
    </lineage>
</organism>